<evidence type="ECO:0000313" key="3">
    <source>
        <dbReference type="Proteomes" id="UP000315295"/>
    </source>
</evidence>
<feature type="region of interest" description="Disordered" evidence="1">
    <location>
        <begin position="56"/>
        <end position="76"/>
    </location>
</feature>
<gene>
    <name evidence="2" type="ORF">C1H46_038221</name>
</gene>
<evidence type="ECO:0000313" key="2">
    <source>
        <dbReference type="EMBL" id="TQD76242.1"/>
    </source>
</evidence>
<comment type="caution">
    <text evidence="2">The sequence shown here is derived from an EMBL/GenBank/DDBJ whole genome shotgun (WGS) entry which is preliminary data.</text>
</comment>
<keyword evidence="3" id="KW-1185">Reference proteome</keyword>
<feature type="compositionally biased region" description="Low complexity" evidence="1">
    <location>
        <begin position="67"/>
        <end position="76"/>
    </location>
</feature>
<reference evidence="2 3" key="1">
    <citation type="journal article" date="2019" name="G3 (Bethesda)">
        <title>Sequencing of a Wild Apple (Malus baccata) Genome Unravels the Differences Between Cultivated and Wild Apple Species Regarding Disease Resistance and Cold Tolerance.</title>
        <authorList>
            <person name="Chen X."/>
        </authorList>
    </citation>
    <scope>NUCLEOTIDE SEQUENCE [LARGE SCALE GENOMIC DNA]</scope>
    <source>
        <strain evidence="3">cv. Shandingzi</strain>
        <tissue evidence="2">Leaves</tissue>
    </source>
</reference>
<sequence>MLPENPSLLNEKNAVMAQTPLHVSAGYNRGEIIKFLLDWKGPSEVELEAKPNRPALLRPVHAHQRGSIPTSRTTSSTRPFTLVRFLDFEPDRDGSSPHRAVQIAC</sequence>
<evidence type="ECO:0000256" key="1">
    <source>
        <dbReference type="SAM" id="MobiDB-lite"/>
    </source>
</evidence>
<proteinExistence type="predicted"/>
<protein>
    <submittedName>
        <fullName evidence="2">Uncharacterized protein</fullName>
    </submittedName>
</protein>
<dbReference type="Proteomes" id="UP000315295">
    <property type="component" value="Unassembled WGS sequence"/>
</dbReference>
<dbReference type="EMBL" id="VIEB01001043">
    <property type="protein sequence ID" value="TQD76242.1"/>
    <property type="molecule type" value="Genomic_DNA"/>
</dbReference>
<dbReference type="AlphaFoldDB" id="A0A540KQG8"/>
<accession>A0A540KQG8</accession>
<dbReference type="STRING" id="106549.A0A540KQG8"/>
<organism evidence="2 3">
    <name type="scientific">Malus baccata</name>
    <name type="common">Siberian crab apple</name>
    <name type="synonym">Pyrus baccata</name>
    <dbReference type="NCBI Taxonomy" id="106549"/>
    <lineage>
        <taxon>Eukaryota</taxon>
        <taxon>Viridiplantae</taxon>
        <taxon>Streptophyta</taxon>
        <taxon>Embryophyta</taxon>
        <taxon>Tracheophyta</taxon>
        <taxon>Spermatophyta</taxon>
        <taxon>Magnoliopsida</taxon>
        <taxon>eudicotyledons</taxon>
        <taxon>Gunneridae</taxon>
        <taxon>Pentapetalae</taxon>
        <taxon>rosids</taxon>
        <taxon>fabids</taxon>
        <taxon>Rosales</taxon>
        <taxon>Rosaceae</taxon>
        <taxon>Amygdaloideae</taxon>
        <taxon>Maleae</taxon>
        <taxon>Malus</taxon>
    </lineage>
</organism>
<name>A0A540KQG8_MALBA</name>